<keyword evidence="3" id="KW-1185">Reference proteome</keyword>
<comment type="caution">
    <text evidence="2">The sequence shown here is derived from an EMBL/GenBank/DDBJ whole genome shotgun (WGS) entry which is preliminary data.</text>
</comment>
<proteinExistence type="predicted"/>
<evidence type="ECO:0000313" key="3">
    <source>
        <dbReference type="Proteomes" id="UP000599383"/>
    </source>
</evidence>
<evidence type="ECO:0000313" key="2">
    <source>
        <dbReference type="EMBL" id="NOD32789.1"/>
    </source>
</evidence>
<dbReference type="EMBL" id="WVQY01000015">
    <property type="protein sequence ID" value="NOD32789.1"/>
    <property type="molecule type" value="Genomic_DNA"/>
</dbReference>
<gene>
    <name evidence="2" type="ORF">GS617_21185</name>
</gene>
<dbReference type="Gene3D" id="3.40.50.300">
    <property type="entry name" value="P-loop containing nucleotide triphosphate hydrolases"/>
    <property type="match status" value="1"/>
</dbReference>
<protein>
    <recommendedName>
        <fullName evidence="1">Phosphoribulokinase/uridine kinase domain-containing protein</fullName>
    </recommendedName>
</protein>
<dbReference type="PANTHER" id="PTHR10285">
    <property type="entry name" value="URIDINE KINASE"/>
    <property type="match status" value="1"/>
</dbReference>
<organism evidence="2 3">
    <name type="scientific">Ruegeria atlantica</name>
    <dbReference type="NCBI Taxonomy" id="81569"/>
    <lineage>
        <taxon>Bacteria</taxon>
        <taxon>Pseudomonadati</taxon>
        <taxon>Pseudomonadota</taxon>
        <taxon>Alphaproteobacteria</taxon>
        <taxon>Rhodobacterales</taxon>
        <taxon>Roseobacteraceae</taxon>
        <taxon>Ruegeria</taxon>
    </lineage>
</organism>
<dbReference type="SUPFAM" id="SSF52540">
    <property type="entry name" value="P-loop containing nucleoside triphosphate hydrolases"/>
    <property type="match status" value="1"/>
</dbReference>
<accession>A0ABX1WHV5</accession>
<reference evidence="2 3" key="1">
    <citation type="submission" date="2019-12" db="EMBL/GenBank/DDBJ databases">
        <title>Ruegeria JWLKs population differentiation of coral mucus and skeleton niches.</title>
        <authorList>
            <person name="Luo D."/>
        </authorList>
    </citation>
    <scope>NUCLEOTIDE SEQUENCE [LARGE SCALE GENOMIC DNA]</scope>
    <source>
        <strain evidence="2 3">HKCCD6238</strain>
    </source>
</reference>
<dbReference type="InterPro" id="IPR027417">
    <property type="entry name" value="P-loop_NTPase"/>
</dbReference>
<dbReference type="InterPro" id="IPR006083">
    <property type="entry name" value="PRK/URK"/>
</dbReference>
<feature type="domain" description="Phosphoribulokinase/uridine kinase" evidence="1">
    <location>
        <begin position="17"/>
        <end position="151"/>
    </location>
</feature>
<name>A0ABX1WHV5_9RHOB</name>
<dbReference type="Pfam" id="PF00485">
    <property type="entry name" value="PRK"/>
    <property type="match status" value="1"/>
</dbReference>
<sequence>MADAVQALPPLQDRHLVAIAGPPGSGKTTAAGLATKELNLRGVATGLVFMDGFHYDNVILKDRGLLNRKGSPETFDLAGFHALLDRLRAEEEVAIPAFDRELDLAIAARSMITADQRVVLVEGNYLLLNEPGWSDLHQLWALKVFLDTDLKTLETRLTNRWIGHGLDANAAKDRAQSNDLPNAERVIRNSIPGDLTLA</sequence>
<dbReference type="Proteomes" id="UP000599383">
    <property type="component" value="Unassembled WGS sequence"/>
</dbReference>
<evidence type="ECO:0000259" key="1">
    <source>
        <dbReference type="Pfam" id="PF00485"/>
    </source>
</evidence>